<dbReference type="AlphaFoldDB" id="A0A2K4ZCI8"/>
<feature type="transmembrane region" description="Helical" evidence="6">
    <location>
        <begin position="305"/>
        <end position="327"/>
    </location>
</feature>
<feature type="transmembrane region" description="Helical" evidence="6">
    <location>
        <begin position="434"/>
        <end position="455"/>
    </location>
</feature>
<feature type="transmembrane region" description="Helical" evidence="6">
    <location>
        <begin position="267"/>
        <end position="285"/>
    </location>
</feature>
<evidence type="ECO:0000313" key="8">
    <source>
        <dbReference type="Proteomes" id="UP000236311"/>
    </source>
</evidence>
<feature type="transmembrane region" description="Helical" evidence="6">
    <location>
        <begin position="339"/>
        <end position="355"/>
    </location>
</feature>
<feature type="transmembrane region" description="Helical" evidence="6">
    <location>
        <begin position="123"/>
        <end position="142"/>
    </location>
</feature>
<keyword evidence="4 6" id="KW-1133">Transmembrane helix</keyword>
<evidence type="ECO:0000313" key="7">
    <source>
        <dbReference type="EMBL" id="SOY28168.1"/>
    </source>
</evidence>
<sequence>MNGRTENSIRNIFWGAVNRIVSILFPFVVRTIFVWKLGEEYLGLNTLFSSVLQVLNLADLGFSSAIVAGMYKPIAENDTEKISALMNLYRRIYRKIGLIIGGVGLVLTPFIEHFIEGDPPARINIYFLWLLYLINSVVGYLMFAYRISVLNAHQRSDITEKVGALCRIVISIFQIYVVVCWKSFYLYAVGDIICAVIYNLWNAMECKRYYPEYSCSGEIDKESRHIINKNISALALQKFGNTISISLDSIVISAFLGLATVGIYGNYYYIISAISIFITMIYRVVTAGIGNSLVTETVEKNYKDFSIFFFLNTWLIGWCCICFMCIFPDFMTVWMGKNRLFSDVIVLTLALRFFFEQLRKVVLTYKDAAGMWWIDRWRPVAGCSVNLLLNIILVRYIGVAGVALSTVISYLVIEIPWETRVFFRCFFKRSEARYYCEMVKSIFTLVISGGLTYFFCRMLPFKEIGGVIVKLITCIFVPNIIFVLLNFKDANFRNSIHFIKKIFAIIKVKKLNLK</sequence>
<dbReference type="GO" id="GO:0005886">
    <property type="term" value="C:plasma membrane"/>
    <property type="evidence" value="ECO:0007669"/>
    <property type="project" value="UniProtKB-SubCell"/>
</dbReference>
<feature type="transmembrane region" description="Helical" evidence="6">
    <location>
        <begin position="47"/>
        <end position="71"/>
    </location>
</feature>
<accession>A0A2K4ZCI8</accession>
<keyword evidence="5 6" id="KW-0472">Membrane</keyword>
<comment type="subcellular location">
    <subcellularLocation>
        <location evidence="1">Cell membrane</location>
        <topology evidence="1">Multi-pass membrane protein</topology>
    </subcellularLocation>
</comment>
<evidence type="ECO:0000256" key="6">
    <source>
        <dbReference type="SAM" id="Phobius"/>
    </source>
</evidence>
<evidence type="ECO:0000256" key="1">
    <source>
        <dbReference type="ARBA" id="ARBA00004651"/>
    </source>
</evidence>
<evidence type="ECO:0000256" key="5">
    <source>
        <dbReference type="ARBA" id="ARBA00023136"/>
    </source>
</evidence>
<dbReference type="InterPro" id="IPR002797">
    <property type="entry name" value="Polysacc_synth"/>
</dbReference>
<feature type="transmembrane region" description="Helical" evidence="6">
    <location>
        <begin position="387"/>
        <end position="413"/>
    </location>
</feature>
<dbReference type="Pfam" id="PF01943">
    <property type="entry name" value="Polysacc_synt"/>
    <property type="match status" value="1"/>
</dbReference>
<feature type="transmembrane region" description="Helical" evidence="6">
    <location>
        <begin position="92"/>
        <end position="111"/>
    </location>
</feature>
<feature type="transmembrane region" description="Helical" evidence="6">
    <location>
        <begin position="12"/>
        <end position="35"/>
    </location>
</feature>
<feature type="transmembrane region" description="Helical" evidence="6">
    <location>
        <begin position="467"/>
        <end position="487"/>
    </location>
</feature>
<evidence type="ECO:0000256" key="3">
    <source>
        <dbReference type="ARBA" id="ARBA00022692"/>
    </source>
</evidence>
<dbReference type="PANTHER" id="PTHR30250:SF26">
    <property type="entry name" value="PSMA PROTEIN"/>
    <property type="match status" value="1"/>
</dbReference>
<evidence type="ECO:0000256" key="4">
    <source>
        <dbReference type="ARBA" id="ARBA00022989"/>
    </source>
</evidence>
<dbReference type="InterPro" id="IPR050833">
    <property type="entry name" value="Poly_Biosynth_Transport"/>
</dbReference>
<dbReference type="PANTHER" id="PTHR30250">
    <property type="entry name" value="PST FAMILY PREDICTED COLANIC ACID TRANSPORTER"/>
    <property type="match status" value="1"/>
</dbReference>
<dbReference type="RefSeq" id="WP_103238290.1">
    <property type="nucleotide sequence ID" value="NZ_JANJZD010000004.1"/>
</dbReference>
<reference evidence="7 8" key="1">
    <citation type="submission" date="2018-01" db="EMBL/GenBank/DDBJ databases">
        <authorList>
            <person name="Gaut B.S."/>
            <person name="Morton B.R."/>
            <person name="Clegg M.T."/>
            <person name="Duvall M.R."/>
        </authorList>
    </citation>
    <scope>NUCLEOTIDE SEQUENCE [LARGE SCALE GENOMIC DNA]</scope>
    <source>
        <strain evidence="7">GP69</strain>
    </source>
</reference>
<protein>
    <submittedName>
        <fullName evidence="7">Polysaccharide biosynthesis protein</fullName>
    </submittedName>
</protein>
<gene>
    <name evidence="7" type="ORF">AMURIS_00875</name>
</gene>
<organism evidence="7 8">
    <name type="scientific">Acetatifactor muris</name>
    <dbReference type="NCBI Taxonomy" id="879566"/>
    <lineage>
        <taxon>Bacteria</taxon>
        <taxon>Bacillati</taxon>
        <taxon>Bacillota</taxon>
        <taxon>Clostridia</taxon>
        <taxon>Lachnospirales</taxon>
        <taxon>Lachnospiraceae</taxon>
        <taxon>Acetatifactor</taxon>
    </lineage>
</organism>
<dbReference type="OrthoDB" id="8609648at2"/>
<name>A0A2K4ZCI8_9FIRM</name>
<dbReference type="EMBL" id="OFSM01000004">
    <property type="protein sequence ID" value="SOY28168.1"/>
    <property type="molecule type" value="Genomic_DNA"/>
</dbReference>
<keyword evidence="3 6" id="KW-0812">Transmembrane</keyword>
<keyword evidence="2" id="KW-1003">Cell membrane</keyword>
<proteinExistence type="predicted"/>
<dbReference type="Proteomes" id="UP000236311">
    <property type="component" value="Unassembled WGS sequence"/>
</dbReference>
<evidence type="ECO:0000256" key="2">
    <source>
        <dbReference type="ARBA" id="ARBA00022475"/>
    </source>
</evidence>
<keyword evidence="8" id="KW-1185">Reference proteome</keyword>